<sequence length="125" mass="14726">MRDVILHIQGGQRGNHIEPKLWEIVRDKHVGGPTGRYVGEISDLLGRENIYYMEGAKLIDSGLNYMRKEAQNLYLQEKDYDNEELLVSKEFYCFDSLLGRRPSCNSKQEKEWTRWTSLVMKQRIT</sequence>
<dbReference type="STRING" id="63057.A0A2P5E0Q8"/>
<dbReference type="OrthoDB" id="10280253at2759"/>
<protein>
    <submittedName>
        <fullName evidence="1">Tubulin</fullName>
    </submittedName>
</protein>
<evidence type="ECO:0000313" key="2">
    <source>
        <dbReference type="Proteomes" id="UP000237000"/>
    </source>
</evidence>
<dbReference type="EMBL" id="JXTC01000237">
    <property type="protein sequence ID" value="PON79122.1"/>
    <property type="molecule type" value="Genomic_DNA"/>
</dbReference>
<keyword evidence="2" id="KW-1185">Reference proteome</keyword>
<proteinExistence type="predicted"/>
<evidence type="ECO:0000313" key="1">
    <source>
        <dbReference type="EMBL" id="PON79122.1"/>
    </source>
</evidence>
<comment type="caution">
    <text evidence="1">The sequence shown here is derived from an EMBL/GenBank/DDBJ whole genome shotgun (WGS) entry which is preliminary data.</text>
</comment>
<accession>A0A2P5E0Q8</accession>
<organism evidence="1 2">
    <name type="scientific">Trema orientale</name>
    <name type="common">Charcoal tree</name>
    <name type="synonym">Celtis orientalis</name>
    <dbReference type="NCBI Taxonomy" id="63057"/>
    <lineage>
        <taxon>Eukaryota</taxon>
        <taxon>Viridiplantae</taxon>
        <taxon>Streptophyta</taxon>
        <taxon>Embryophyta</taxon>
        <taxon>Tracheophyta</taxon>
        <taxon>Spermatophyta</taxon>
        <taxon>Magnoliopsida</taxon>
        <taxon>eudicotyledons</taxon>
        <taxon>Gunneridae</taxon>
        <taxon>Pentapetalae</taxon>
        <taxon>rosids</taxon>
        <taxon>fabids</taxon>
        <taxon>Rosales</taxon>
        <taxon>Cannabaceae</taxon>
        <taxon>Trema</taxon>
    </lineage>
</organism>
<dbReference type="InParanoid" id="A0A2P5E0Q8"/>
<name>A0A2P5E0Q8_TREOI</name>
<dbReference type="Proteomes" id="UP000237000">
    <property type="component" value="Unassembled WGS sequence"/>
</dbReference>
<gene>
    <name evidence="1" type="ORF">TorRG33x02_236340</name>
</gene>
<dbReference type="AlphaFoldDB" id="A0A2P5E0Q8"/>
<reference evidence="2" key="1">
    <citation type="submission" date="2016-06" db="EMBL/GenBank/DDBJ databases">
        <title>Parallel loss of symbiosis genes in relatives of nitrogen-fixing non-legume Parasponia.</title>
        <authorList>
            <person name="Van Velzen R."/>
            <person name="Holmer R."/>
            <person name="Bu F."/>
            <person name="Rutten L."/>
            <person name="Van Zeijl A."/>
            <person name="Liu W."/>
            <person name="Santuari L."/>
            <person name="Cao Q."/>
            <person name="Sharma T."/>
            <person name="Shen D."/>
            <person name="Roswanjaya Y."/>
            <person name="Wardhani T."/>
            <person name="Kalhor M.S."/>
            <person name="Jansen J."/>
            <person name="Van den Hoogen J."/>
            <person name="Gungor B."/>
            <person name="Hartog M."/>
            <person name="Hontelez J."/>
            <person name="Verver J."/>
            <person name="Yang W.-C."/>
            <person name="Schijlen E."/>
            <person name="Repin R."/>
            <person name="Schilthuizen M."/>
            <person name="Schranz E."/>
            <person name="Heidstra R."/>
            <person name="Miyata K."/>
            <person name="Fedorova E."/>
            <person name="Kohlen W."/>
            <person name="Bisseling T."/>
            <person name="Smit S."/>
            <person name="Geurts R."/>
        </authorList>
    </citation>
    <scope>NUCLEOTIDE SEQUENCE [LARGE SCALE GENOMIC DNA]</scope>
    <source>
        <strain evidence="2">cv. RG33-2</strain>
    </source>
</reference>